<organism evidence="1 2">
    <name type="scientific">Bacteroides cellulosilyticus CL02T12C19</name>
    <dbReference type="NCBI Taxonomy" id="997874"/>
    <lineage>
        <taxon>Bacteria</taxon>
        <taxon>Pseudomonadati</taxon>
        <taxon>Bacteroidota</taxon>
        <taxon>Bacteroidia</taxon>
        <taxon>Bacteroidales</taxon>
        <taxon>Bacteroidaceae</taxon>
        <taxon>Bacteroides</taxon>
    </lineage>
</organism>
<evidence type="ECO:0000313" key="1">
    <source>
        <dbReference type="EMBL" id="EIY20666.1"/>
    </source>
</evidence>
<reference evidence="1 2" key="1">
    <citation type="submission" date="2012-02" db="EMBL/GenBank/DDBJ databases">
        <title>The Genome Sequence of Bacteroides cellulosilyticus CL02T12C19.</title>
        <authorList>
            <consortium name="The Broad Institute Genome Sequencing Platform"/>
            <person name="Earl A."/>
            <person name="Ward D."/>
            <person name="Feldgarden M."/>
            <person name="Gevers D."/>
            <person name="Zitomersky N.L."/>
            <person name="Coyne M.J."/>
            <person name="Comstock L.E."/>
            <person name="Young S.K."/>
            <person name="Zeng Q."/>
            <person name="Gargeya S."/>
            <person name="Fitzgerald M."/>
            <person name="Haas B."/>
            <person name="Abouelleil A."/>
            <person name="Alvarado L."/>
            <person name="Arachchi H.M."/>
            <person name="Berlin A."/>
            <person name="Chapman S.B."/>
            <person name="Gearin G."/>
            <person name="Goldberg J."/>
            <person name="Griggs A."/>
            <person name="Gujja S."/>
            <person name="Hansen M."/>
            <person name="Heiman D."/>
            <person name="Howarth C."/>
            <person name="Larimer J."/>
            <person name="Lui A."/>
            <person name="MacDonald P.J.P."/>
            <person name="McCowen C."/>
            <person name="Montmayeur A."/>
            <person name="Murphy C."/>
            <person name="Neiman D."/>
            <person name="Pearson M."/>
            <person name="Priest M."/>
            <person name="Roberts A."/>
            <person name="Saif S."/>
            <person name="Shea T."/>
            <person name="Sisk P."/>
            <person name="Stolte C."/>
            <person name="Sykes S."/>
            <person name="Wortman J."/>
            <person name="Nusbaum C."/>
            <person name="Birren B."/>
        </authorList>
    </citation>
    <scope>NUCLEOTIDE SEQUENCE [LARGE SCALE GENOMIC DNA]</scope>
    <source>
        <strain evidence="1 2">CL02T12C19</strain>
    </source>
</reference>
<name>I9PVE2_9BACE</name>
<evidence type="ECO:0000313" key="2">
    <source>
        <dbReference type="Proteomes" id="UP000003741"/>
    </source>
</evidence>
<dbReference type="Proteomes" id="UP000003741">
    <property type="component" value="Unassembled WGS sequence"/>
</dbReference>
<sequence>MTTPADLFIIRIYVTYACRFMTFKGRYKKVSLRIMYRRETFKRSVIKRDRLNLSS</sequence>
<dbReference type="HOGENOM" id="CLU_3022195_0_0_10"/>
<protein>
    <submittedName>
        <fullName evidence="1">Uncharacterized protein</fullName>
    </submittedName>
</protein>
<proteinExistence type="predicted"/>
<dbReference type="EMBL" id="AGXG01000122">
    <property type="protein sequence ID" value="EIY20666.1"/>
    <property type="molecule type" value="Genomic_DNA"/>
</dbReference>
<keyword evidence="2" id="KW-1185">Reference proteome</keyword>
<comment type="caution">
    <text evidence="1">The sequence shown here is derived from an EMBL/GenBank/DDBJ whole genome shotgun (WGS) entry which is preliminary data.</text>
</comment>
<accession>I9PVE2</accession>
<dbReference type="AlphaFoldDB" id="I9PVE2"/>
<gene>
    <name evidence="1" type="ORF">HMPREF1062_05560</name>
</gene>